<sequence length="267" mass="29699">MAGYYMGAPGVEPRFSPSLPSKPERVLLLIAHPDDESFFFGPTLTALTGRRNALADDTTESELYVLSLSTGNADGQGERRKGELWNSLDVFGIDSSRRWIVDYPGLQDNFTATWDASLIAETVEPYVVDNEITTILTFDPRGVSSHPNHLSLFFGTSRLLTSQPSLRAHALITVPVSTKYVGILAPVLAKLDLATPRILSYLGYGHLGGVPLPAFVAGAREYWTAHRALRQHTSQLVWFRWLYLTFSRYMWVNEWVAIPPGLAMRAT</sequence>
<dbReference type="EMBL" id="MU275879">
    <property type="protein sequence ID" value="KAI0048969.1"/>
    <property type="molecule type" value="Genomic_DNA"/>
</dbReference>
<evidence type="ECO:0000313" key="2">
    <source>
        <dbReference type="Proteomes" id="UP000814033"/>
    </source>
</evidence>
<protein>
    <submittedName>
        <fullName evidence="1">LmbE-like protein</fullName>
    </submittedName>
</protein>
<evidence type="ECO:0000313" key="1">
    <source>
        <dbReference type="EMBL" id="KAI0048969.1"/>
    </source>
</evidence>
<organism evidence="1 2">
    <name type="scientific">Auriscalpium vulgare</name>
    <dbReference type="NCBI Taxonomy" id="40419"/>
    <lineage>
        <taxon>Eukaryota</taxon>
        <taxon>Fungi</taxon>
        <taxon>Dikarya</taxon>
        <taxon>Basidiomycota</taxon>
        <taxon>Agaricomycotina</taxon>
        <taxon>Agaricomycetes</taxon>
        <taxon>Russulales</taxon>
        <taxon>Auriscalpiaceae</taxon>
        <taxon>Auriscalpium</taxon>
    </lineage>
</organism>
<name>A0ACB8RXH5_9AGAM</name>
<accession>A0ACB8RXH5</accession>
<proteinExistence type="predicted"/>
<keyword evidence="2" id="KW-1185">Reference proteome</keyword>
<comment type="caution">
    <text evidence="1">The sequence shown here is derived from an EMBL/GenBank/DDBJ whole genome shotgun (WGS) entry which is preliminary data.</text>
</comment>
<gene>
    <name evidence="1" type="ORF">FA95DRAFT_1581981</name>
</gene>
<reference evidence="1" key="2">
    <citation type="journal article" date="2022" name="New Phytol.">
        <title>Evolutionary transition to the ectomycorrhizal habit in the genomes of a hyperdiverse lineage of mushroom-forming fungi.</title>
        <authorList>
            <person name="Looney B."/>
            <person name="Miyauchi S."/>
            <person name="Morin E."/>
            <person name="Drula E."/>
            <person name="Courty P.E."/>
            <person name="Kohler A."/>
            <person name="Kuo A."/>
            <person name="LaButti K."/>
            <person name="Pangilinan J."/>
            <person name="Lipzen A."/>
            <person name="Riley R."/>
            <person name="Andreopoulos W."/>
            <person name="He G."/>
            <person name="Johnson J."/>
            <person name="Nolan M."/>
            <person name="Tritt A."/>
            <person name="Barry K.W."/>
            <person name="Grigoriev I.V."/>
            <person name="Nagy L.G."/>
            <person name="Hibbett D."/>
            <person name="Henrissat B."/>
            <person name="Matheny P.B."/>
            <person name="Labbe J."/>
            <person name="Martin F.M."/>
        </authorList>
    </citation>
    <scope>NUCLEOTIDE SEQUENCE</scope>
    <source>
        <strain evidence="1">FP105234-sp</strain>
    </source>
</reference>
<dbReference type="Proteomes" id="UP000814033">
    <property type="component" value="Unassembled WGS sequence"/>
</dbReference>
<reference evidence="1" key="1">
    <citation type="submission" date="2021-02" db="EMBL/GenBank/DDBJ databases">
        <authorList>
            <consortium name="DOE Joint Genome Institute"/>
            <person name="Ahrendt S."/>
            <person name="Looney B.P."/>
            <person name="Miyauchi S."/>
            <person name="Morin E."/>
            <person name="Drula E."/>
            <person name="Courty P.E."/>
            <person name="Chicoki N."/>
            <person name="Fauchery L."/>
            <person name="Kohler A."/>
            <person name="Kuo A."/>
            <person name="Labutti K."/>
            <person name="Pangilinan J."/>
            <person name="Lipzen A."/>
            <person name="Riley R."/>
            <person name="Andreopoulos W."/>
            <person name="He G."/>
            <person name="Johnson J."/>
            <person name="Barry K.W."/>
            <person name="Grigoriev I.V."/>
            <person name="Nagy L."/>
            <person name="Hibbett D."/>
            <person name="Henrissat B."/>
            <person name="Matheny P.B."/>
            <person name="Labbe J."/>
            <person name="Martin F."/>
        </authorList>
    </citation>
    <scope>NUCLEOTIDE SEQUENCE</scope>
    <source>
        <strain evidence="1">FP105234-sp</strain>
    </source>
</reference>